<name>A0ABD5Y450_9EURY</name>
<dbReference type="Proteomes" id="UP001596432">
    <property type="component" value="Unassembled WGS sequence"/>
</dbReference>
<organism evidence="3 4">
    <name type="scientific">Halosimplex aquaticum</name>
    <dbReference type="NCBI Taxonomy" id="3026162"/>
    <lineage>
        <taxon>Archaea</taxon>
        <taxon>Methanobacteriati</taxon>
        <taxon>Methanobacteriota</taxon>
        <taxon>Stenosarchaea group</taxon>
        <taxon>Halobacteria</taxon>
        <taxon>Halobacteriales</taxon>
        <taxon>Haloarculaceae</taxon>
        <taxon>Halosimplex</taxon>
    </lineage>
</organism>
<keyword evidence="4" id="KW-1185">Reference proteome</keyword>
<evidence type="ECO:0000256" key="2">
    <source>
        <dbReference type="SAM" id="Phobius"/>
    </source>
</evidence>
<sequence>MGRSIEFSGDWLKRSFYALQLAVLFAALLFVVPRLDTSATVLLGVLFASLVGATAFAMWRARTGSDGVSHLGTAEDITYDPFADPGQAARDGWEKSVGGLSDGDDD</sequence>
<comment type="caution">
    <text evidence="3">The sequence shown here is derived from an EMBL/GenBank/DDBJ whole genome shotgun (WGS) entry which is preliminary data.</text>
</comment>
<dbReference type="EMBL" id="JBHTAS010000001">
    <property type="protein sequence ID" value="MFC7142125.1"/>
    <property type="molecule type" value="Genomic_DNA"/>
</dbReference>
<dbReference type="GeneID" id="78822459"/>
<dbReference type="AlphaFoldDB" id="A0ABD5Y450"/>
<keyword evidence="2" id="KW-1133">Transmembrane helix</keyword>
<evidence type="ECO:0000313" key="4">
    <source>
        <dbReference type="Proteomes" id="UP001596432"/>
    </source>
</evidence>
<feature type="transmembrane region" description="Helical" evidence="2">
    <location>
        <begin position="16"/>
        <end position="35"/>
    </location>
</feature>
<gene>
    <name evidence="3" type="ORF">ACFQMA_20095</name>
</gene>
<reference evidence="3 4" key="1">
    <citation type="journal article" date="2019" name="Int. J. Syst. Evol. Microbiol.">
        <title>The Global Catalogue of Microorganisms (GCM) 10K type strain sequencing project: providing services to taxonomists for standard genome sequencing and annotation.</title>
        <authorList>
            <consortium name="The Broad Institute Genomics Platform"/>
            <consortium name="The Broad Institute Genome Sequencing Center for Infectious Disease"/>
            <person name="Wu L."/>
            <person name="Ma J."/>
        </authorList>
    </citation>
    <scope>NUCLEOTIDE SEQUENCE [LARGE SCALE GENOMIC DNA]</scope>
    <source>
        <strain evidence="3 4">XZYJT29</strain>
    </source>
</reference>
<feature type="region of interest" description="Disordered" evidence="1">
    <location>
        <begin position="82"/>
        <end position="106"/>
    </location>
</feature>
<keyword evidence="2" id="KW-0812">Transmembrane</keyword>
<evidence type="ECO:0000313" key="3">
    <source>
        <dbReference type="EMBL" id="MFC7142125.1"/>
    </source>
</evidence>
<accession>A0ABD5Y450</accession>
<proteinExistence type="predicted"/>
<evidence type="ECO:0008006" key="5">
    <source>
        <dbReference type="Google" id="ProtNLM"/>
    </source>
</evidence>
<keyword evidence="2" id="KW-0472">Membrane</keyword>
<dbReference type="Pfam" id="PF26007">
    <property type="entry name" value="DUF8000"/>
    <property type="match status" value="1"/>
</dbReference>
<dbReference type="RefSeq" id="WP_274323199.1">
    <property type="nucleotide sequence ID" value="NZ_CP118158.1"/>
</dbReference>
<evidence type="ECO:0000256" key="1">
    <source>
        <dbReference type="SAM" id="MobiDB-lite"/>
    </source>
</evidence>
<protein>
    <recommendedName>
        <fullName evidence="5">DUF4229 domain-containing protein</fullName>
    </recommendedName>
</protein>
<dbReference type="InterPro" id="IPR058313">
    <property type="entry name" value="DUF8000"/>
</dbReference>
<feature type="transmembrane region" description="Helical" evidence="2">
    <location>
        <begin position="41"/>
        <end position="59"/>
    </location>
</feature>